<feature type="binding site" evidence="3">
    <location>
        <position position="99"/>
    </location>
    <ligand>
        <name>ATP</name>
        <dbReference type="ChEBI" id="CHEBI:30616"/>
    </ligand>
</feature>
<keyword evidence="1 3" id="KW-0547">Nucleotide-binding</keyword>
<sequence length="554" mass="61933">MRIQDPRPNLPNLPRHLSQFKLDPKHINFDELGTKDIAPGSEAVKLTMIKDKIREIRQGFGITKRYEYKQSLGAGGFGLTMWMLQHDYMGNFECDVVVKMNIDPERGDLHREMSCQSMFRSSEHIVQLAQVDTNEFIPARERTLWSQAKAAEAKNAIFRTQEENELIAKMPKPLDAMVMEFVPNGDLSTFIKRANQLQTEFPGMVLWKFFLCLSRSFPLQGANISSSWWNVRNSHYTLGDFGLTVEVEDDKPDQYYEQLRSYGKYGFLAPEQFCEDWDYLVSNSNSVRTHHIAGNYGPHTNIWAVGLTMECLITGCRPPQPVRVTQVFDETRGVTYLTCGEHLLSEPKYDYIDRDLRRIVAQCQAYYPKDRPGFPELEEAIPLAINSKRYPHTEQDIIEWFDRILPKPPPPPERAARPMEVDDKYSDNDVKMKSGDSGGAAPSQENPKRSPSVATTARGGGGGPGRNIRGGPAMPAGLSGRTGSPPIINGFVPVNRLRVASPAGPSGRAVPTPLARGFTPINRGPAQVAGPRNSTAPGGARGDLLKNKRCAPPY</sequence>
<evidence type="ECO:0000256" key="3">
    <source>
        <dbReference type="PROSITE-ProRule" id="PRU10141"/>
    </source>
</evidence>
<dbReference type="PROSITE" id="PS00107">
    <property type="entry name" value="PROTEIN_KINASE_ATP"/>
    <property type="match status" value="1"/>
</dbReference>
<dbReference type="SUPFAM" id="SSF56112">
    <property type="entry name" value="Protein kinase-like (PK-like)"/>
    <property type="match status" value="1"/>
</dbReference>
<dbReference type="EMBL" id="QJNS01000262">
    <property type="protein sequence ID" value="RYO81115.1"/>
    <property type="molecule type" value="Genomic_DNA"/>
</dbReference>
<evidence type="ECO:0000256" key="2">
    <source>
        <dbReference type="ARBA" id="ARBA00022840"/>
    </source>
</evidence>
<organism evidence="6 7">
    <name type="scientific">Monosporascus cannonballus</name>
    <dbReference type="NCBI Taxonomy" id="155416"/>
    <lineage>
        <taxon>Eukaryota</taxon>
        <taxon>Fungi</taxon>
        <taxon>Dikarya</taxon>
        <taxon>Ascomycota</taxon>
        <taxon>Pezizomycotina</taxon>
        <taxon>Sordariomycetes</taxon>
        <taxon>Xylariomycetidae</taxon>
        <taxon>Xylariales</taxon>
        <taxon>Xylariales incertae sedis</taxon>
        <taxon>Monosporascus</taxon>
    </lineage>
</organism>
<keyword evidence="2 3" id="KW-0067">ATP-binding</keyword>
<feature type="region of interest" description="Disordered" evidence="4">
    <location>
        <begin position="403"/>
        <end position="478"/>
    </location>
</feature>
<comment type="caution">
    <text evidence="6">The sequence shown here is derived from an EMBL/GenBank/DDBJ whole genome shotgun (WGS) entry which is preliminary data.</text>
</comment>
<accession>A0ABY0H3X6</accession>
<evidence type="ECO:0000313" key="6">
    <source>
        <dbReference type="EMBL" id="RYO81115.1"/>
    </source>
</evidence>
<feature type="domain" description="Protein kinase" evidence="5">
    <location>
        <begin position="66"/>
        <end position="384"/>
    </location>
</feature>
<feature type="region of interest" description="Disordered" evidence="4">
    <location>
        <begin position="502"/>
        <end position="554"/>
    </location>
</feature>
<name>A0ABY0H3X6_9PEZI</name>
<protein>
    <recommendedName>
        <fullName evidence="5">Protein kinase domain-containing protein</fullName>
    </recommendedName>
</protein>
<dbReference type="SMART" id="SM00220">
    <property type="entry name" value="S_TKc"/>
    <property type="match status" value="1"/>
</dbReference>
<dbReference type="InterPro" id="IPR011009">
    <property type="entry name" value="Kinase-like_dom_sf"/>
</dbReference>
<dbReference type="InterPro" id="IPR050198">
    <property type="entry name" value="Non-receptor_tyrosine_kinases"/>
</dbReference>
<evidence type="ECO:0000256" key="1">
    <source>
        <dbReference type="ARBA" id="ARBA00022741"/>
    </source>
</evidence>
<evidence type="ECO:0000256" key="4">
    <source>
        <dbReference type="SAM" id="MobiDB-lite"/>
    </source>
</evidence>
<dbReference type="PANTHER" id="PTHR24418">
    <property type="entry name" value="TYROSINE-PROTEIN KINASE"/>
    <property type="match status" value="1"/>
</dbReference>
<dbReference type="Proteomes" id="UP000294003">
    <property type="component" value="Unassembled WGS sequence"/>
</dbReference>
<dbReference type="InterPro" id="IPR000719">
    <property type="entry name" value="Prot_kinase_dom"/>
</dbReference>
<dbReference type="Gene3D" id="1.10.510.10">
    <property type="entry name" value="Transferase(Phosphotransferase) domain 1"/>
    <property type="match status" value="1"/>
</dbReference>
<reference evidence="6 7" key="1">
    <citation type="submission" date="2018-06" db="EMBL/GenBank/DDBJ databases">
        <title>Complete Genomes of Monosporascus.</title>
        <authorList>
            <person name="Robinson A.J."/>
            <person name="Natvig D.O."/>
        </authorList>
    </citation>
    <scope>NUCLEOTIDE SEQUENCE [LARGE SCALE GENOMIC DNA]</scope>
    <source>
        <strain evidence="6 7">CBS 609.92</strain>
    </source>
</reference>
<gene>
    <name evidence="6" type="ORF">DL762_007306</name>
</gene>
<feature type="compositionally biased region" description="Basic and acidic residues" evidence="4">
    <location>
        <begin position="414"/>
        <end position="434"/>
    </location>
</feature>
<dbReference type="PROSITE" id="PS50011">
    <property type="entry name" value="PROTEIN_KINASE_DOM"/>
    <property type="match status" value="1"/>
</dbReference>
<evidence type="ECO:0000259" key="5">
    <source>
        <dbReference type="PROSITE" id="PS50011"/>
    </source>
</evidence>
<proteinExistence type="predicted"/>
<keyword evidence="7" id="KW-1185">Reference proteome</keyword>
<evidence type="ECO:0000313" key="7">
    <source>
        <dbReference type="Proteomes" id="UP000294003"/>
    </source>
</evidence>
<dbReference type="InterPro" id="IPR017441">
    <property type="entry name" value="Protein_kinase_ATP_BS"/>
</dbReference>